<dbReference type="Gene3D" id="1.10.10.60">
    <property type="entry name" value="Homeodomain-like"/>
    <property type="match status" value="1"/>
</dbReference>
<evidence type="ECO:0000256" key="4">
    <source>
        <dbReference type="SAM" id="MobiDB-lite"/>
    </source>
</evidence>
<feature type="domain" description="HTH araC/xylS-type" evidence="5">
    <location>
        <begin position="142"/>
        <end position="239"/>
    </location>
</feature>
<dbReference type="PANTHER" id="PTHR46796:SF7">
    <property type="entry name" value="ARAC FAMILY TRANSCRIPTIONAL REGULATOR"/>
    <property type="match status" value="1"/>
</dbReference>
<dbReference type="RefSeq" id="WP_139838535.1">
    <property type="nucleotide sequence ID" value="NZ_FWFQ01000003.1"/>
</dbReference>
<evidence type="ECO:0000313" key="7">
    <source>
        <dbReference type="Proteomes" id="UP000193409"/>
    </source>
</evidence>
<proteinExistence type="predicted"/>
<dbReference type="GO" id="GO:0003700">
    <property type="term" value="F:DNA-binding transcription factor activity"/>
    <property type="evidence" value="ECO:0007669"/>
    <property type="project" value="InterPro"/>
</dbReference>
<dbReference type="InterPro" id="IPR050204">
    <property type="entry name" value="AraC_XylS_family_regulators"/>
</dbReference>
<dbReference type="Pfam" id="PF12833">
    <property type="entry name" value="HTH_18"/>
    <property type="match status" value="1"/>
</dbReference>
<organism evidence="6 7">
    <name type="scientific">Pseudoruegeria aquimaris</name>
    <dbReference type="NCBI Taxonomy" id="393663"/>
    <lineage>
        <taxon>Bacteria</taxon>
        <taxon>Pseudomonadati</taxon>
        <taxon>Pseudomonadota</taxon>
        <taxon>Alphaproteobacteria</taxon>
        <taxon>Rhodobacterales</taxon>
        <taxon>Roseobacteraceae</taxon>
        <taxon>Pseudoruegeria</taxon>
    </lineage>
</organism>
<evidence type="ECO:0000313" key="6">
    <source>
        <dbReference type="EMBL" id="SLN18311.1"/>
    </source>
</evidence>
<evidence type="ECO:0000256" key="1">
    <source>
        <dbReference type="ARBA" id="ARBA00023015"/>
    </source>
</evidence>
<dbReference type="AlphaFoldDB" id="A0A1Y5RMK0"/>
<dbReference type="GO" id="GO:0043565">
    <property type="term" value="F:sequence-specific DNA binding"/>
    <property type="evidence" value="ECO:0007669"/>
    <property type="project" value="InterPro"/>
</dbReference>
<keyword evidence="1" id="KW-0805">Transcription regulation</keyword>
<reference evidence="6 7" key="1">
    <citation type="submission" date="2017-03" db="EMBL/GenBank/DDBJ databases">
        <authorList>
            <person name="Afonso C.L."/>
            <person name="Miller P.J."/>
            <person name="Scott M.A."/>
            <person name="Spackman E."/>
            <person name="Goraichik I."/>
            <person name="Dimitrov K.M."/>
            <person name="Suarez D.L."/>
            <person name="Swayne D.E."/>
        </authorList>
    </citation>
    <scope>NUCLEOTIDE SEQUENCE [LARGE SCALE GENOMIC DNA]</scope>
    <source>
        <strain evidence="6 7">CECT 7680</strain>
    </source>
</reference>
<evidence type="ECO:0000256" key="2">
    <source>
        <dbReference type="ARBA" id="ARBA00023125"/>
    </source>
</evidence>
<dbReference type="InterPro" id="IPR018062">
    <property type="entry name" value="HTH_AraC-typ_CS"/>
</dbReference>
<protein>
    <submittedName>
        <fullName evidence="6">Right origin-binding protein</fullName>
    </submittedName>
</protein>
<name>A0A1Y5RMK0_9RHOB</name>
<dbReference type="InterPro" id="IPR009057">
    <property type="entry name" value="Homeodomain-like_sf"/>
</dbReference>
<keyword evidence="7" id="KW-1185">Reference proteome</keyword>
<dbReference type="SMART" id="SM00342">
    <property type="entry name" value="HTH_ARAC"/>
    <property type="match status" value="1"/>
</dbReference>
<dbReference type="PANTHER" id="PTHR46796">
    <property type="entry name" value="HTH-TYPE TRANSCRIPTIONAL ACTIVATOR RHAS-RELATED"/>
    <property type="match status" value="1"/>
</dbReference>
<evidence type="ECO:0000259" key="5">
    <source>
        <dbReference type="PROSITE" id="PS01124"/>
    </source>
</evidence>
<dbReference type="SUPFAM" id="SSF46689">
    <property type="entry name" value="Homeodomain-like"/>
    <property type="match status" value="2"/>
</dbReference>
<dbReference type="PROSITE" id="PS00041">
    <property type="entry name" value="HTH_ARAC_FAMILY_1"/>
    <property type="match status" value="1"/>
</dbReference>
<evidence type="ECO:0000256" key="3">
    <source>
        <dbReference type="ARBA" id="ARBA00023163"/>
    </source>
</evidence>
<gene>
    <name evidence="6" type="primary">rob</name>
    <name evidence="6" type="ORF">PSA7680_00616</name>
</gene>
<feature type="region of interest" description="Disordered" evidence="4">
    <location>
        <begin position="232"/>
        <end position="254"/>
    </location>
</feature>
<sequence>MRLDRLTTFLTGLKVSDVAATVALEHNFFIHRQQDGKDFLLVSPEPSAGLGAPVACATLSWGFKSDLFRGANGGFSMRVGPDSSLHPMILLLEQELSAPRCGAPLLLAGYVEVLLVHFLRNALQQGLAEFGLMAGLADPRLARTLVAMHGSPDKAWSAEDLAALAGMSRSGYMDRFQKVMGEGPMGYLRRWRLSRAREALEAGERVAVVARRFGYGSTDAFTRAFRRAEGQLPSDLRRARSSVSSTSSPTLESF</sequence>
<dbReference type="OrthoDB" id="9783876at2"/>
<accession>A0A1Y5RMK0</accession>
<dbReference type="InterPro" id="IPR018060">
    <property type="entry name" value="HTH_AraC"/>
</dbReference>
<dbReference type="EMBL" id="FWFQ01000003">
    <property type="protein sequence ID" value="SLN18311.1"/>
    <property type="molecule type" value="Genomic_DNA"/>
</dbReference>
<dbReference type="PROSITE" id="PS01124">
    <property type="entry name" value="HTH_ARAC_FAMILY_2"/>
    <property type="match status" value="1"/>
</dbReference>
<keyword evidence="2" id="KW-0238">DNA-binding</keyword>
<keyword evidence="3" id="KW-0804">Transcription</keyword>
<dbReference type="Proteomes" id="UP000193409">
    <property type="component" value="Unassembled WGS sequence"/>
</dbReference>